<gene>
    <name evidence="2" type="ORF">AVDCRST_MAG90-629</name>
</gene>
<feature type="non-terminal residue" evidence="2">
    <location>
        <position position="1"/>
    </location>
</feature>
<feature type="non-terminal residue" evidence="2">
    <location>
        <position position="87"/>
    </location>
</feature>
<dbReference type="AlphaFoldDB" id="A0A6J4KSA0"/>
<accession>A0A6J4KSA0</accession>
<evidence type="ECO:0000313" key="2">
    <source>
        <dbReference type="EMBL" id="CAA9313755.1"/>
    </source>
</evidence>
<protein>
    <submittedName>
        <fullName evidence="2">Uncharacterized protein</fullName>
    </submittedName>
</protein>
<feature type="region of interest" description="Disordered" evidence="1">
    <location>
        <begin position="1"/>
        <end position="87"/>
    </location>
</feature>
<dbReference type="EMBL" id="CADCUC010000118">
    <property type="protein sequence ID" value="CAA9313755.1"/>
    <property type="molecule type" value="Genomic_DNA"/>
</dbReference>
<evidence type="ECO:0000256" key="1">
    <source>
        <dbReference type="SAM" id="MobiDB-lite"/>
    </source>
</evidence>
<proteinExistence type="predicted"/>
<reference evidence="2" key="1">
    <citation type="submission" date="2020-02" db="EMBL/GenBank/DDBJ databases">
        <authorList>
            <person name="Meier V. D."/>
        </authorList>
    </citation>
    <scope>NUCLEOTIDE SEQUENCE</scope>
    <source>
        <strain evidence="2">AVDCRST_MAG90</strain>
    </source>
</reference>
<organism evidence="2">
    <name type="scientific">uncultured Microvirga sp</name>
    <dbReference type="NCBI Taxonomy" id="412392"/>
    <lineage>
        <taxon>Bacteria</taxon>
        <taxon>Pseudomonadati</taxon>
        <taxon>Pseudomonadota</taxon>
        <taxon>Alphaproteobacteria</taxon>
        <taxon>Hyphomicrobiales</taxon>
        <taxon>Methylobacteriaceae</taxon>
        <taxon>Microvirga</taxon>
        <taxon>environmental samples</taxon>
    </lineage>
</organism>
<feature type="compositionally biased region" description="Pro residues" evidence="1">
    <location>
        <begin position="8"/>
        <end position="20"/>
    </location>
</feature>
<sequence length="87" mass="9086">APDHGPRPPRPAPCPRPCSPPRAGDRRGRGSGGRRSPPVLVFSVARASAAGARTVRHGGARGRTFGGRPRRANPGAASRLLPEPSRR</sequence>
<name>A0A6J4KSA0_9HYPH</name>